<comment type="caution">
    <text evidence="1">The sequence shown here is derived from an EMBL/GenBank/DDBJ whole genome shotgun (WGS) entry which is preliminary data.</text>
</comment>
<name>A0AAV6RLE2_SOLSE</name>
<gene>
    <name evidence="1" type="ORF">JOB18_037266</name>
</gene>
<reference evidence="1 2" key="1">
    <citation type="journal article" date="2021" name="Sci. Rep.">
        <title>Chromosome anchoring in Senegalese sole (Solea senegalensis) reveals sex-associated markers and genome rearrangements in flatfish.</title>
        <authorList>
            <person name="Guerrero-Cozar I."/>
            <person name="Gomez-Garrido J."/>
            <person name="Berbel C."/>
            <person name="Martinez-Blanch J.F."/>
            <person name="Alioto T."/>
            <person name="Claros M.G."/>
            <person name="Gagnaire P.A."/>
            <person name="Manchado M."/>
        </authorList>
    </citation>
    <scope>NUCLEOTIDE SEQUENCE [LARGE SCALE GENOMIC DNA]</scope>
    <source>
        <strain evidence="1">Sse05_10M</strain>
    </source>
</reference>
<evidence type="ECO:0000313" key="2">
    <source>
        <dbReference type="Proteomes" id="UP000693946"/>
    </source>
</evidence>
<keyword evidence="2" id="KW-1185">Reference proteome</keyword>
<dbReference type="EMBL" id="JAGKHQ010000011">
    <property type="protein sequence ID" value="KAG7505674.1"/>
    <property type="molecule type" value="Genomic_DNA"/>
</dbReference>
<dbReference type="Proteomes" id="UP000693946">
    <property type="component" value="Linkage Group LG19"/>
</dbReference>
<proteinExistence type="predicted"/>
<protein>
    <submittedName>
        <fullName evidence="1">Uncharacterized protein</fullName>
    </submittedName>
</protein>
<accession>A0AAV6RLE2</accession>
<organism evidence="1 2">
    <name type="scientific">Solea senegalensis</name>
    <name type="common">Senegalese sole</name>
    <dbReference type="NCBI Taxonomy" id="28829"/>
    <lineage>
        <taxon>Eukaryota</taxon>
        <taxon>Metazoa</taxon>
        <taxon>Chordata</taxon>
        <taxon>Craniata</taxon>
        <taxon>Vertebrata</taxon>
        <taxon>Euteleostomi</taxon>
        <taxon>Actinopterygii</taxon>
        <taxon>Neopterygii</taxon>
        <taxon>Teleostei</taxon>
        <taxon>Neoteleostei</taxon>
        <taxon>Acanthomorphata</taxon>
        <taxon>Carangaria</taxon>
        <taxon>Pleuronectiformes</taxon>
        <taxon>Pleuronectoidei</taxon>
        <taxon>Soleidae</taxon>
        <taxon>Solea</taxon>
    </lineage>
</organism>
<dbReference type="AlphaFoldDB" id="A0AAV6RLE2"/>
<sequence>MEEDGMLHEQYGLLIALAQAVNAMSVEYIVMQCTSQWNTFTVEAAVSCDLTSHAVYTLTEARQCIYHVDLEQTHALCALRLSVGGALGVGDMVVARSKNSAFTLCVMKFNQVIRAAGPVMRLKLKCVDKCSTDEQDETNINSRFLSGFDVQDPMLVNKVVSQI</sequence>
<evidence type="ECO:0000313" key="1">
    <source>
        <dbReference type="EMBL" id="KAG7505674.1"/>
    </source>
</evidence>